<comment type="caution">
    <text evidence="2">The sequence shown here is derived from an EMBL/GenBank/DDBJ whole genome shotgun (WGS) entry which is preliminary data.</text>
</comment>
<dbReference type="PANTHER" id="PTHR36840">
    <property type="entry name" value="BLL5714 PROTEIN"/>
    <property type="match status" value="1"/>
</dbReference>
<feature type="transmembrane region" description="Helical" evidence="1">
    <location>
        <begin position="219"/>
        <end position="236"/>
    </location>
</feature>
<dbReference type="InterPro" id="IPR010640">
    <property type="entry name" value="Low_temperature_requirement_A"/>
</dbReference>
<keyword evidence="3" id="KW-1185">Reference proteome</keyword>
<feature type="transmembrane region" description="Helical" evidence="1">
    <location>
        <begin position="61"/>
        <end position="79"/>
    </location>
</feature>
<feature type="transmembrane region" description="Helical" evidence="1">
    <location>
        <begin position="125"/>
        <end position="143"/>
    </location>
</feature>
<keyword evidence="1" id="KW-0812">Transmembrane</keyword>
<feature type="transmembrane region" description="Helical" evidence="1">
    <location>
        <begin position="322"/>
        <end position="344"/>
    </location>
</feature>
<organism evidence="2 3">
    <name type="scientific">Streptodolium elevatio</name>
    <dbReference type="NCBI Taxonomy" id="3157996"/>
    <lineage>
        <taxon>Bacteria</taxon>
        <taxon>Bacillati</taxon>
        <taxon>Actinomycetota</taxon>
        <taxon>Actinomycetes</taxon>
        <taxon>Kitasatosporales</taxon>
        <taxon>Streptomycetaceae</taxon>
        <taxon>Streptodolium</taxon>
    </lineage>
</organism>
<keyword evidence="1" id="KW-0472">Membrane</keyword>
<feature type="transmembrane region" description="Helical" evidence="1">
    <location>
        <begin position="243"/>
        <end position="266"/>
    </location>
</feature>
<evidence type="ECO:0000313" key="3">
    <source>
        <dbReference type="Proteomes" id="UP001551482"/>
    </source>
</evidence>
<sequence length="412" mass="43761">MADERLVVTVGRPWSRGAALRDPAEAHRAATPLELFFDLCFVVAVAQLTVRLEHAYATHHVGSGIISFLMLMFAIWWAWMNFTWFATAHDSDDVPYRLLTLLQMAGVLILASGVEAAFDEETYRIVVVGYMVMRIGLVAQWLRVARSQPSIRVRAHRYALGIGLVQVGWLALVVPDSITAFKIAFLPLILCEVLVPIWAERAGAGVLWHAEHIAERYGLFALIILGESILAATVAVKDATDGGVSAAIITVAAGGLVIAFACWWLYFDTLGGDGPEDQVRAFTWGYGHYVVFGALAAVGGGLATAAAAVADHGDHPIPERTASLAVAVPLALFLIAVAAIALRAKDNCGPRRLRDWTIAAAVIVVAGLFLPPAGATAAAGVVAGVLVTVETVAAHRRYRAAGSVGDEAGAAR</sequence>
<feature type="transmembrane region" description="Helical" evidence="1">
    <location>
        <begin position="99"/>
        <end position="118"/>
    </location>
</feature>
<protein>
    <submittedName>
        <fullName evidence="2">Low temperature requirement protein A</fullName>
    </submittedName>
</protein>
<evidence type="ECO:0000313" key="2">
    <source>
        <dbReference type="EMBL" id="MEU8136879.1"/>
    </source>
</evidence>
<dbReference type="Pfam" id="PF06772">
    <property type="entry name" value="LtrA"/>
    <property type="match status" value="1"/>
</dbReference>
<name>A0ABV3DPR9_9ACTN</name>
<feature type="transmembrane region" description="Helical" evidence="1">
    <location>
        <begin position="286"/>
        <end position="310"/>
    </location>
</feature>
<gene>
    <name evidence="2" type="ORF">AB0C36_25630</name>
</gene>
<dbReference type="Proteomes" id="UP001551482">
    <property type="component" value="Unassembled WGS sequence"/>
</dbReference>
<feature type="transmembrane region" description="Helical" evidence="1">
    <location>
        <begin position="181"/>
        <end position="199"/>
    </location>
</feature>
<keyword evidence="1" id="KW-1133">Transmembrane helix</keyword>
<reference evidence="2 3" key="1">
    <citation type="submission" date="2024-06" db="EMBL/GenBank/DDBJ databases">
        <title>The Natural Products Discovery Center: Release of the First 8490 Sequenced Strains for Exploring Actinobacteria Biosynthetic Diversity.</title>
        <authorList>
            <person name="Kalkreuter E."/>
            <person name="Kautsar S.A."/>
            <person name="Yang D."/>
            <person name="Bader C.D."/>
            <person name="Teijaro C.N."/>
            <person name="Fluegel L."/>
            <person name="Davis C.M."/>
            <person name="Simpson J.R."/>
            <person name="Lauterbach L."/>
            <person name="Steele A.D."/>
            <person name="Gui C."/>
            <person name="Meng S."/>
            <person name="Li G."/>
            <person name="Viehrig K."/>
            <person name="Ye F."/>
            <person name="Su P."/>
            <person name="Kiefer A.F."/>
            <person name="Nichols A."/>
            <person name="Cepeda A.J."/>
            <person name="Yan W."/>
            <person name="Fan B."/>
            <person name="Jiang Y."/>
            <person name="Adhikari A."/>
            <person name="Zheng C.-J."/>
            <person name="Schuster L."/>
            <person name="Cowan T.M."/>
            <person name="Smanski M.J."/>
            <person name="Chevrette M.G."/>
            <person name="De Carvalho L.P.S."/>
            <person name="Shen B."/>
        </authorList>
    </citation>
    <scope>NUCLEOTIDE SEQUENCE [LARGE SCALE GENOMIC DNA]</scope>
    <source>
        <strain evidence="2 3">NPDC048946</strain>
    </source>
</reference>
<dbReference type="EMBL" id="JBEZFP010000074">
    <property type="protein sequence ID" value="MEU8136879.1"/>
    <property type="molecule type" value="Genomic_DNA"/>
</dbReference>
<feature type="transmembrane region" description="Helical" evidence="1">
    <location>
        <begin position="356"/>
        <end position="389"/>
    </location>
</feature>
<proteinExistence type="predicted"/>
<feature type="transmembrane region" description="Helical" evidence="1">
    <location>
        <begin position="155"/>
        <end position="174"/>
    </location>
</feature>
<evidence type="ECO:0000256" key="1">
    <source>
        <dbReference type="SAM" id="Phobius"/>
    </source>
</evidence>
<dbReference type="RefSeq" id="WP_358357937.1">
    <property type="nucleotide sequence ID" value="NZ_JBEZFP010000074.1"/>
</dbReference>
<accession>A0ABV3DPR9</accession>
<dbReference type="PANTHER" id="PTHR36840:SF1">
    <property type="entry name" value="BLL5714 PROTEIN"/>
    <property type="match status" value="1"/>
</dbReference>